<dbReference type="Proteomes" id="UP000502885">
    <property type="component" value="Segment"/>
</dbReference>
<evidence type="ECO:0000313" key="25">
    <source>
        <dbReference type="Proteomes" id="UP000500898"/>
    </source>
</evidence>
<evidence type="ECO:0000256" key="12">
    <source>
        <dbReference type="ARBA" id="ARBA00031298"/>
    </source>
</evidence>
<evidence type="ECO:0000313" key="21">
    <source>
        <dbReference type="EMBL" id="QIM08742.1"/>
    </source>
</evidence>
<evidence type="ECO:0000256" key="9">
    <source>
        <dbReference type="ARBA" id="ARBA00023107"/>
    </source>
</evidence>
<evidence type="ECO:0000313" key="15">
    <source>
        <dbReference type="EMBL" id="QIM06870.1"/>
    </source>
</evidence>
<comment type="function">
    <text evidence="1">Interacts with the host phosphatase PP1 catalytic subunit (PPP1CB) and recruits it to dephosphorylate EIF2S1/eIF2alpha and therefore restores the host translation that has been shut-down by the host. Also inhibits the EIF2S1/eIF2alpha-ATF4-DDIT3/CHOP pathway.</text>
</comment>
<dbReference type="Proteomes" id="UP000501990">
    <property type="component" value="Segment"/>
</dbReference>
<dbReference type="Proteomes" id="UP000500690">
    <property type="component" value="Segment"/>
</dbReference>
<dbReference type="GO" id="GO:0060255">
    <property type="term" value="P:regulation of macromolecule metabolic process"/>
    <property type="evidence" value="ECO:0007669"/>
    <property type="project" value="UniProtKB-ARBA"/>
</dbReference>
<dbReference type="PANTHER" id="PTHR16489">
    <property type="entry name" value="GH11727P"/>
    <property type="match status" value="1"/>
</dbReference>
<evidence type="ECO:0000313" key="19">
    <source>
        <dbReference type="EMBL" id="QIM08041.1"/>
    </source>
</evidence>
<sequence length="72" mass="8535">MGGGRRRKKRTNDTKHVRFAAAVEVWEADDIERKGPWEQVAVDRFRFQRRIASVEELLSTVLLRQKKLLEQQ</sequence>
<evidence type="ECO:0000313" key="18">
    <source>
        <dbReference type="EMBL" id="QIM07575.1"/>
    </source>
</evidence>
<dbReference type="EMBL" id="MN270979">
    <property type="protein sequence ID" value="QIM09208.1"/>
    <property type="molecule type" value="Genomic_DNA"/>
</dbReference>
<dbReference type="GO" id="GO:0039502">
    <property type="term" value="P:symbiont-mediated suppression of host type I interferon-mediated signaling pathway"/>
    <property type="evidence" value="ECO:0007669"/>
    <property type="project" value="UniProtKB-KW"/>
</dbReference>
<dbReference type="GO" id="GO:0039606">
    <property type="term" value="P:symbiont-mediated suppression of host translation initiation"/>
    <property type="evidence" value="ECO:0007669"/>
    <property type="project" value="UniProtKB-KW"/>
</dbReference>
<accession>A0A1C6ZY93</accession>
<reference evidence="24 25" key="3">
    <citation type="journal article" date="2020" name="Transbound. Emerg. Dis.">
        <title>The evolution of African swine fever virus in Sardinia (1978 to 2014) as revealed by whole genome sequencing and comparative analysis.</title>
        <authorList>
            <person name="Torresi C."/>
            <person name="Fiori M."/>
            <person name="Bertolotti L."/>
            <person name="Floris M."/>
            <person name="Colitti B."/>
            <person name="Giammarioli M."/>
            <person name="Dei Giudici S."/>
            <person name="Oggiano A."/>
            <person name="Malmberg M."/>
            <person name="De Mia G.M."/>
            <person name="Belak S."/>
            <person name="Granberg F."/>
        </authorList>
    </citation>
    <scope>NUCLEOTIDE SEQUENCE [LARGE SCALE GENOMIC DNA]</scope>
    <source>
        <strain evidence="17">139/Nu/1981</strain>
        <strain evidence="18">140/Or/1985</strain>
        <strain evidence="19">141/Nu/1990</strain>
        <strain evidence="20">142/Nu/1995</strain>
        <strain evidence="21">26/Ss/2004</strain>
        <strain evidence="15">56/Ca/1978</strain>
        <strain evidence="16">57/Ca/1979</strain>
        <strain evidence="22">97/Ot/2012</strain>
    </source>
</reference>
<gene>
    <name evidence="15" type="primary">DP71L</name>
</gene>
<comment type="similarity">
    <text evidence="2">Belongs to the asfivirus DP71L family.</text>
</comment>
<dbReference type="Proteomes" id="UP000502933">
    <property type="component" value="Segment"/>
</dbReference>
<dbReference type="EMBL" id="KM102979">
    <property type="protein sequence ID" value="AJZ77187.1"/>
    <property type="molecule type" value="Genomic_DNA"/>
</dbReference>
<evidence type="ECO:0000256" key="8">
    <source>
        <dbReference type="ARBA" id="ARBA00022921"/>
    </source>
</evidence>
<reference evidence="14" key="2">
    <citation type="journal article" date="2016" name="Virol Rep">
        <title>Genomic analysis of Sardinian 26544/OG10 isolate of African swine fever virus.</title>
        <authorList>
            <person name="Bacciu D."/>
            <person name="Deligios M."/>
            <person name="Sanna G."/>
            <person name="Paola Madrau M."/>
            <person name="Luisa Sanna M."/>
            <person name="Dei Giudici S."/>
            <person name="Oggiano A."/>
        </authorList>
    </citation>
    <scope>NUCLEOTIDE SEQUENCE</scope>
    <source>
        <strain evidence="14">26544/OG10</strain>
    </source>
</reference>
<evidence type="ECO:0000256" key="10">
    <source>
        <dbReference type="ARBA" id="ARBA00023258"/>
    </source>
</evidence>
<dbReference type="Proteomes" id="UP000117635">
    <property type="component" value="Segment"/>
</dbReference>
<dbReference type="EMBL" id="MN270974">
    <property type="protein sequence ID" value="QIM08041.1"/>
    <property type="molecule type" value="Genomic_DNA"/>
</dbReference>
<evidence type="ECO:0000313" key="16">
    <source>
        <dbReference type="EMBL" id="QIM07105.1"/>
    </source>
</evidence>
<evidence type="ECO:0000313" key="14">
    <source>
        <dbReference type="EMBL" id="AJZ77187.1"/>
    </source>
</evidence>
<name>A0A1C6ZY93_ASF</name>
<dbReference type="EMBL" id="MN270972">
    <property type="protein sequence ID" value="QIM07575.1"/>
    <property type="molecule type" value="Genomic_DNA"/>
</dbReference>
<dbReference type="EMBL" id="MN270977">
    <property type="protein sequence ID" value="QIM08742.1"/>
    <property type="molecule type" value="Genomic_DNA"/>
</dbReference>
<evidence type="ECO:0000256" key="1">
    <source>
        <dbReference type="ARBA" id="ARBA00003756"/>
    </source>
</evidence>
<evidence type="ECO:0000313" key="17">
    <source>
        <dbReference type="EMBL" id="QIM07340.1"/>
    </source>
</evidence>
<evidence type="ECO:0000313" key="22">
    <source>
        <dbReference type="EMBL" id="QIM09208.1"/>
    </source>
</evidence>
<keyword evidence="11" id="KW-0899">Viral immunoevasion</keyword>
<evidence type="ECO:0000256" key="7">
    <source>
        <dbReference type="ARBA" id="ARBA00022830"/>
    </source>
</evidence>
<proteinExistence type="inferred from homology"/>
<evidence type="ECO:0000313" key="20">
    <source>
        <dbReference type="EMBL" id="QIM08276.1"/>
    </source>
</evidence>
<feature type="domain" description="Protein phosphatase 1 regulatory subunit 15A/B C-terminal" evidence="13">
    <location>
        <begin position="13"/>
        <end position="60"/>
    </location>
</feature>
<dbReference type="EMBL" id="MN270975">
    <property type="protein sequence ID" value="QIM08276.1"/>
    <property type="molecule type" value="Genomic_DNA"/>
</dbReference>
<organismHost>
    <name type="scientific">Ornithodoros</name>
    <name type="common">relapsing fever ticks</name>
    <dbReference type="NCBI Taxonomy" id="6937"/>
</organismHost>
<keyword evidence="10" id="KW-0922">Interferon antiviral system evasion</keyword>
<organismHost>
    <name type="scientific">Potamochoerus larvatus</name>
    <name type="common">Bushpig</name>
    <dbReference type="NCBI Taxonomy" id="273792"/>
</organismHost>
<dbReference type="Proteomes" id="UP000503294">
    <property type="component" value="Segment"/>
</dbReference>
<keyword evidence="8" id="KW-0426">Late protein</keyword>
<dbReference type="GO" id="GO:0052170">
    <property type="term" value="P:symbiont-mediated suppression of host innate immune response"/>
    <property type="evidence" value="ECO:0007669"/>
    <property type="project" value="UniProtKB-KW"/>
</dbReference>
<evidence type="ECO:0000256" key="4">
    <source>
        <dbReference type="ARBA" id="ARBA00019072"/>
    </source>
</evidence>
<dbReference type="GO" id="GO:0034976">
    <property type="term" value="P:response to endoplasmic reticulum stress"/>
    <property type="evidence" value="ECO:0007669"/>
    <property type="project" value="TreeGrafter"/>
</dbReference>
<keyword evidence="6" id="KW-1090">Inhibition of host innate immune response by virus</keyword>
<evidence type="ECO:0000259" key="13">
    <source>
        <dbReference type="Pfam" id="PF10488"/>
    </source>
</evidence>
<dbReference type="EMBL" id="MN270971">
    <property type="protein sequence ID" value="QIM07340.1"/>
    <property type="molecule type" value="Genomic_DNA"/>
</dbReference>
<organismHost>
    <name type="scientific">Phacochoerus aethiopicus</name>
    <name type="common">Warthog</name>
    <dbReference type="NCBI Taxonomy" id="85517"/>
</organismHost>
<dbReference type="Proteomes" id="UP000501683">
    <property type="component" value="Segment"/>
</dbReference>
<evidence type="ECO:0000256" key="6">
    <source>
        <dbReference type="ARBA" id="ARBA00022632"/>
    </source>
</evidence>
<dbReference type="Proteomes" id="UP000500898">
    <property type="component" value="Segment"/>
</dbReference>
<dbReference type="Pfam" id="PF10488">
    <property type="entry name" value="PP1c_bdg"/>
    <property type="match status" value="1"/>
</dbReference>
<organismHost>
    <name type="scientific">Sus scrofa</name>
    <name type="common">Pig</name>
    <dbReference type="NCBI Taxonomy" id="9823"/>
</organismHost>
<evidence type="ECO:0000256" key="3">
    <source>
        <dbReference type="ARBA" id="ARBA00011204"/>
    </source>
</evidence>
<keyword evidence="7" id="KW-1114">Inhibition of host interferon signaling pathway by virus</keyword>
<dbReference type="EMBL" id="MN270969">
    <property type="protein sequence ID" value="QIM06870.1"/>
    <property type="molecule type" value="Genomic_DNA"/>
</dbReference>
<evidence type="ECO:0000313" key="24">
    <source>
        <dbReference type="Proteomes" id="UP000500690"/>
    </source>
</evidence>
<organism evidence="14 23">
    <name type="scientific">African swine fever virus</name>
    <name type="common">ASFV</name>
    <dbReference type="NCBI Taxonomy" id="10497"/>
    <lineage>
        <taxon>Viruses</taxon>
        <taxon>Varidnaviria</taxon>
        <taxon>Bamfordvirae</taxon>
        <taxon>Nucleocytoviricota</taxon>
        <taxon>Pokkesviricetes</taxon>
        <taxon>Asfuvirales</taxon>
        <taxon>Asfarviridae</taxon>
        <taxon>Asfivirus</taxon>
        <taxon>Asfivirus haemorrhagiae</taxon>
    </lineage>
</organism>
<dbReference type="InterPro" id="IPR019523">
    <property type="entry name" value="Prot_Pase1_reg-su15A/B_C"/>
</dbReference>
<protein>
    <recommendedName>
        <fullName evidence="4">Protein DP71L</fullName>
    </recommendedName>
    <alternativeName>
        <fullName evidence="12">MyD116 homolog</fullName>
    </alternativeName>
</protein>
<comment type="subunit">
    <text evidence="3">Interacts (via C-terminus) with host PPP1CB.</text>
</comment>
<dbReference type="GO" id="GO:0004865">
    <property type="term" value="F:protein serine/threonine phosphatase inhibitor activity"/>
    <property type="evidence" value="ECO:0007669"/>
    <property type="project" value="UniProtKB-KW"/>
</dbReference>
<dbReference type="InterPro" id="IPR051254">
    <property type="entry name" value="PPP1R15"/>
</dbReference>
<evidence type="ECO:0000313" key="23">
    <source>
        <dbReference type="Proteomes" id="UP000117635"/>
    </source>
</evidence>
<evidence type="ECO:0000256" key="5">
    <source>
        <dbReference type="ARBA" id="ARBA00022581"/>
    </source>
</evidence>
<dbReference type="PANTHER" id="PTHR16489:SF12">
    <property type="entry name" value="GH11727P"/>
    <property type="match status" value="1"/>
</dbReference>
<dbReference type="EMBL" id="MN270970">
    <property type="protein sequence ID" value="QIM07105.1"/>
    <property type="molecule type" value="Genomic_DNA"/>
</dbReference>
<evidence type="ECO:0000256" key="11">
    <source>
        <dbReference type="ARBA" id="ARBA00023280"/>
    </source>
</evidence>
<keyword evidence="9" id="KW-1126">Modulation of host PP1 activity by virus</keyword>
<keyword evidence="5" id="KW-0945">Host-virus interaction</keyword>
<organismHost>
    <name type="scientific">Phacochoerus africanus</name>
    <name type="common">Warthog</name>
    <dbReference type="NCBI Taxonomy" id="41426"/>
</organismHost>
<dbReference type="GO" id="GO:0080090">
    <property type="term" value="P:regulation of primary metabolic process"/>
    <property type="evidence" value="ECO:0007669"/>
    <property type="project" value="UniProtKB-ARBA"/>
</dbReference>
<reference evidence="23" key="1">
    <citation type="submission" date="2014-07" db="EMBL/GenBank/DDBJ databases">
        <title>Complete genome sequence of African Swine Fever Virus strain 26544/OG10 isolated in Sardinia.</title>
        <authorList>
            <person name="Dei Giudici S."/>
            <person name="Bacciu D."/>
            <person name="Sanna G."/>
            <person name="Deligios M."/>
            <person name="Oggiano A."/>
        </authorList>
    </citation>
    <scope>NUCLEOTIDE SEQUENCE [LARGE SCALE GENOMIC DNA]</scope>
</reference>
<organismHost>
    <name type="scientific">Ornithodoros moubata</name>
    <name type="common">Soft tick</name>
    <name type="synonym">Argasid tick</name>
    <dbReference type="NCBI Taxonomy" id="6938"/>
</organismHost>
<dbReference type="Proteomes" id="UP000501235">
    <property type="component" value="Segment"/>
</dbReference>
<evidence type="ECO:0000256" key="2">
    <source>
        <dbReference type="ARBA" id="ARBA00007512"/>
    </source>
</evidence>